<evidence type="ECO:0000256" key="6">
    <source>
        <dbReference type="ARBA" id="ARBA00022679"/>
    </source>
</evidence>
<keyword evidence="5 11" id="KW-0032">Aminotransferase</keyword>
<dbReference type="InterPro" id="IPR005815">
    <property type="entry name" value="BioA"/>
</dbReference>
<protein>
    <recommendedName>
        <fullName evidence="11">Adenosylmethionine-8-amino-7-oxononanoate aminotransferase</fullName>
        <ecNumber evidence="11">2.6.1.62</ecNumber>
    </recommendedName>
    <alternativeName>
        <fullName evidence="11">7,8-diamino-pelargonic acid aminotransferase</fullName>
        <shortName evidence="11">DAPA AT</shortName>
        <shortName evidence="11">DAPA aminotransferase</shortName>
    </alternativeName>
    <alternativeName>
        <fullName evidence="11">7,8-diaminononanoate synthase</fullName>
        <shortName evidence="11">DANS</shortName>
    </alternativeName>
    <alternativeName>
        <fullName evidence="11">Diaminopelargonic acid synthase</fullName>
    </alternativeName>
</protein>
<dbReference type="AlphaFoldDB" id="B0TF31"/>
<comment type="subcellular location">
    <subcellularLocation>
        <location evidence="2 11">Cytoplasm</location>
    </subcellularLocation>
</comment>
<feature type="binding site" evidence="11">
    <location>
        <begin position="334"/>
        <end position="335"/>
    </location>
    <ligand>
        <name>pyridoxal 5'-phosphate</name>
        <dbReference type="ChEBI" id="CHEBI:597326"/>
    </ligand>
</feature>
<dbReference type="Gene3D" id="3.90.1150.10">
    <property type="entry name" value="Aspartate Aminotransferase, domain 1"/>
    <property type="match status" value="1"/>
</dbReference>
<feature type="binding site" evidence="11">
    <location>
        <position position="163"/>
    </location>
    <ligand>
        <name>substrate</name>
    </ligand>
</feature>
<dbReference type="STRING" id="498761.HM1_0395"/>
<dbReference type="EC" id="2.6.1.62" evidence="11"/>
<accession>B0TF31</accession>
<keyword evidence="9 11" id="KW-0663">Pyridoxal phosphate</keyword>
<dbReference type="CDD" id="cd00610">
    <property type="entry name" value="OAT_like"/>
    <property type="match status" value="1"/>
</dbReference>
<dbReference type="EMBL" id="CP000930">
    <property type="protein sequence ID" value="ABZ83014.1"/>
    <property type="molecule type" value="Genomic_DNA"/>
</dbReference>
<evidence type="ECO:0000256" key="4">
    <source>
        <dbReference type="ARBA" id="ARBA00022490"/>
    </source>
</evidence>
<gene>
    <name evidence="11 12" type="primary">bioA</name>
    <name evidence="12" type="ORF">HM1_0395</name>
</gene>
<proteinExistence type="inferred from homology"/>
<dbReference type="RefSeq" id="WP_012281540.1">
    <property type="nucleotide sequence ID" value="NC_010337.2"/>
</dbReference>
<sequence>MQSIDLEKIPANTGCEDLQELDKRYLWHPFTQMREYCREDNLIIERGEGSYLFDTQGRKYLDGISSLWVTVHGHNRKEINEAIRSQAEQVSHSTLLGLSNVPATRLAKELVRITPEGLSRVFYSDSGATSVEIALKMAFQYWQQQPDTRKRGKQRFLTFSGAYHGDTIGSVSLGGMDLFHSLYRPLLFQSLKAPAPYCYRCPMGREAGECGFACLEEFDRLISAHKDELAAVVIEPLVQGAAGIITAPPGYLRAVRERCTECDVLLIADEVAVGFGRTGSLFACEQEGVSPDLMCLAKGITGGYLPLAATLATEKIYEAFLGEYSEYKTFFHGHSYTGNPLACAAALANLEIFERDCVIEGLQGKIERLRQGLEHFHALPHVGDVRQRGFMIGIELVKDKATKEPFAPALRMGHRVILEARRRGVILRPLGDVLVLMPILGMSDSELDQLLQVTYESIGAVMSEMTV</sequence>
<comment type="subunit">
    <text evidence="3 11">Homodimer.</text>
</comment>
<dbReference type="Gene3D" id="3.40.640.10">
    <property type="entry name" value="Type I PLP-dependent aspartate aminotransferase-like (Major domain)"/>
    <property type="match status" value="1"/>
</dbReference>
<comment type="cofactor">
    <cofactor evidence="1 11">
        <name>pyridoxal 5'-phosphate</name>
        <dbReference type="ChEBI" id="CHEBI:597326"/>
    </cofactor>
</comment>
<dbReference type="GO" id="GO:0009102">
    <property type="term" value="P:biotin biosynthetic process"/>
    <property type="evidence" value="ECO:0007669"/>
    <property type="project" value="UniProtKB-UniRule"/>
</dbReference>
<dbReference type="OrthoDB" id="9807885at2"/>
<evidence type="ECO:0000313" key="13">
    <source>
        <dbReference type="Proteomes" id="UP000008550"/>
    </source>
</evidence>
<comment type="pathway">
    <text evidence="11">Cofactor biosynthesis; biotin biosynthesis; 7,8-diaminononanoate from 8-amino-7-oxononanoate (SAM route): step 1/1.</text>
</comment>
<dbReference type="Pfam" id="PF00202">
    <property type="entry name" value="Aminotran_3"/>
    <property type="match status" value="1"/>
</dbReference>
<comment type="function">
    <text evidence="11">Catalyzes the transfer of the alpha-amino group from S-adenosyl-L-methionine (SAM) to 7-keto-8-aminopelargonic acid (KAPA) to form 7,8-diaminopelargonic acid (DAPA). It is the only aminotransferase known to utilize SAM as an amino donor.</text>
</comment>
<feature type="binding site" evidence="11">
    <location>
        <position position="298"/>
    </location>
    <ligand>
        <name>substrate</name>
    </ligand>
</feature>
<feature type="modified residue" description="N6-(pyridoxal phosphate)lysine" evidence="11">
    <location>
        <position position="298"/>
    </location>
</feature>
<dbReference type="InterPro" id="IPR049704">
    <property type="entry name" value="Aminotrans_3_PPA_site"/>
</dbReference>
<keyword evidence="4 11" id="KW-0963">Cytoplasm</keyword>
<dbReference type="PANTHER" id="PTHR42684:SF17">
    <property type="entry name" value="ADENOSYLMETHIONINE-8-AMINO-7-OXONONANOATE AMINOTRANSFERASE"/>
    <property type="match status" value="1"/>
</dbReference>
<dbReference type="InterPro" id="IPR005814">
    <property type="entry name" value="Aminotrans_3"/>
</dbReference>
<evidence type="ECO:0000256" key="11">
    <source>
        <dbReference type="HAMAP-Rule" id="MF_00834"/>
    </source>
</evidence>
<dbReference type="HAMAP" id="MF_00834">
    <property type="entry name" value="BioA"/>
    <property type="match status" value="1"/>
</dbReference>
<keyword evidence="13" id="KW-1185">Reference proteome</keyword>
<comment type="catalytic activity">
    <reaction evidence="11">
        <text>(8S)-8-amino-7-oxononanoate + S-adenosyl-L-methionine = S-adenosyl-4-methylsulfanyl-2-oxobutanoate + (7R,8S)-7,8-diammoniononanoate</text>
        <dbReference type="Rhea" id="RHEA:16861"/>
        <dbReference type="ChEBI" id="CHEBI:16490"/>
        <dbReference type="ChEBI" id="CHEBI:59789"/>
        <dbReference type="ChEBI" id="CHEBI:149468"/>
        <dbReference type="ChEBI" id="CHEBI:149469"/>
        <dbReference type="EC" id="2.6.1.62"/>
    </reaction>
</comment>
<dbReference type="PROSITE" id="PS00600">
    <property type="entry name" value="AA_TRANSFER_CLASS_3"/>
    <property type="match status" value="1"/>
</dbReference>
<evidence type="ECO:0000313" key="12">
    <source>
        <dbReference type="EMBL" id="ABZ83014.1"/>
    </source>
</evidence>
<evidence type="ECO:0000256" key="1">
    <source>
        <dbReference type="ARBA" id="ARBA00001933"/>
    </source>
</evidence>
<dbReference type="SUPFAM" id="SSF53383">
    <property type="entry name" value="PLP-dependent transferases"/>
    <property type="match status" value="1"/>
</dbReference>
<dbReference type="FunFam" id="3.40.640.10:FF:000078">
    <property type="entry name" value="Adenosylmethionine-8-amino-7-oxononanoate aminotransferase"/>
    <property type="match status" value="1"/>
</dbReference>
<feature type="binding site" evidence="11">
    <location>
        <position position="269"/>
    </location>
    <ligand>
        <name>pyridoxal 5'-phosphate</name>
        <dbReference type="ChEBI" id="CHEBI:597326"/>
    </ligand>
</feature>
<evidence type="ECO:0000256" key="7">
    <source>
        <dbReference type="ARBA" id="ARBA00022691"/>
    </source>
</evidence>
<dbReference type="InterPro" id="IPR015424">
    <property type="entry name" value="PyrdxlP-dep_Trfase"/>
</dbReference>
<evidence type="ECO:0000256" key="2">
    <source>
        <dbReference type="ARBA" id="ARBA00004496"/>
    </source>
</evidence>
<dbReference type="InterPro" id="IPR015421">
    <property type="entry name" value="PyrdxlP-dep_Trfase_major"/>
</dbReference>
<feature type="binding site" evidence="11">
    <location>
        <position position="428"/>
    </location>
    <ligand>
        <name>substrate</name>
    </ligand>
</feature>
<dbReference type="GO" id="GO:0030170">
    <property type="term" value="F:pyridoxal phosphate binding"/>
    <property type="evidence" value="ECO:0007669"/>
    <property type="project" value="UniProtKB-UniRule"/>
</dbReference>
<dbReference type="InterPro" id="IPR015422">
    <property type="entry name" value="PyrdxlP-dep_Trfase_small"/>
</dbReference>
<dbReference type="GO" id="GO:0005737">
    <property type="term" value="C:cytoplasm"/>
    <property type="evidence" value="ECO:0007669"/>
    <property type="project" value="UniProtKB-SubCell"/>
</dbReference>
<dbReference type="HOGENOM" id="CLU_016922_4_3_9"/>
<feature type="binding site" evidence="11">
    <location>
        <begin position="127"/>
        <end position="128"/>
    </location>
    <ligand>
        <name>pyridoxal 5'-phosphate</name>
        <dbReference type="ChEBI" id="CHEBI:597326"/>
    </ligand>
</feature>
<evidence type="ECO:0000256" key="10">
    <source>
        <dbReference type="ARBA" id="ARBA00060970"/>
    </source>
</evidence>
<dbReference type="eggNOG" id="COG0161">
    <property type="taxonomic scope" value="Bacteria"/>
</dbReference>
<dbReference type="Proteomes" id="UP000008550">
    <property type="component" value="Chromosome"/>
</dbReference>
<keyword evidence="6 11" id="KW-0808">Transferase</keyword>
<dbReference type="NCBIfam" id="TIGR00508">
    <property type="entry name" value="bioA"/>
    <property type="match status" value="1"/>
</dbReference>
<comment type="caution">
    <text evidence="11">Lacks conserved residue(s) required for the propagation of feature annotation.</text>
</comment>
<name>B0TF31_HELMI</name>
<dbReference type="GO" id="GO:0004015">
    <property type="term" value="F:adenosylmethionine-8-amino-7-oxononanoate transaminase activity"/>
    <property type="evidence" value="ECO:0007669"/>
    <property type="project" value="UniProtKB-UniRule"/>
</dbReference>
<dbReference type="UniPathway" id="UPA00078">
    <property type="reaction ID" value="UER00160"/>
</dbReference>
<keyword evidence="8 11" id="KW-0093">Biotin biosynthesis</keyword>
<dbReference type="KEGG" id="hmo:HM1_0395"/>
<keyword evidence="7 11" id="KW-0949">S-adenosyl-L-methionine</keyword>
<evidence type="ECO:0000256" key="3">
    <source>
        <dbReference type="ARBA" id="ARBA00011738"/>
    </source>
</evidence>
<evidence type="ECO:0000256" key="8">
    <source>
        <dbReference type="ARBA" id="ARBA00022756"/>
    </source>
</evidence>
<evidence type="ECO:0000256" key="9">
    <source>
        <dbReference type="ARBA" id="ARBA00022898"/>
    </source>
</evidence>
<feature type="site" description="Participates in the substrate recognition with KAPA and in a stacking interaction with the adenine ring of SAM" evidence="11">
    <location>
        <position position="30"/>
    </location>
</feature>
<comment type="similarity">
    <text evidence="10 11">Belongs to the class-III pyridoxal-phosphate-dependent aminotransferase family. BioA subfamily.</text>
</comment>
<dbReference type="PIRSF" id="PIRSF000521">
    <property type="entry name" value="Transaminase_4ab_Lys_Orn"/>
    <property type="match status" value="1"/>
</dbReference>
<organism evidence="12 13">
    <name type="scientific">Heliobacterium modesticaldum (strain ATCC 51547 / Ice1)</name>
    <dbReference type="NCBI Taxonomy" id="498761"/>
    <lineage>
        <taxon>Bacteria</taxon>
        <taxon>Bacillati</taxon>
        <taxon>Bacillota</taxon>
        <taxon>Clostridia</taxon>
        <taxon>Eubacteriales</taxon>
        <taxon>Heliobacteriaceae</taxon>
        <taxon>Heliomicrobium</taxon>
    </lineage>
</organism>
<feature type="binding site" evidence="11">
    <location>
        <position position="333"/>
    </location>
    <ligand>
        <name>substrate</name>
    </ligand>
</feature>
<reference evidence="12 13" key="1">
    <citation type="journal article" date="2008" name="J. Bacteriol.">
        <title>The genome of Heliobacterium modesticaldum, a phototrophic representative of the Firmicutes containing the simplest photosynthetic apparatus.</title>
        <authorList>
            <person name="Sattley W.M."/>
            <person name="Madigan M.T."/>
            <person name="Swingley W.D."/>
            <person name="Cheung P.C."/>
            <person name="Clocksin K.M."/>
            <person name="Conrad A.L."/>
            <person name="Dejesa L.C."/>
            <person name="Honchak B.M."/>
            <person name="Jung D.O."/>
            <person name="Karbach L.E."/>
            <person name="Kurdoglu A."/>
            <person name="Lahiri S."/>
            <person name="Mastrian S.D."/>
            <person name="Page L.E."/>
            <person name="Taylor H.L."/>
            <person name="Wang Z.T."/>
            <person name="Raymond J."/>
            <person name="Chen M."/>
            <person name="Blankenship R.E."/>
            <person name="Touchman J.W."/>
        </authorList>
    </citation>
    <scope>NUCLEOTIDE SEQUENCE [LARGE SCALE GENOMIC DNA]</scope>
    <source>
        <strain evidence="13">ATCC 51547 / Ice1</strain>
    </source>
</reference>
<dbReference type="PANTHER" id="PTHR42684">
    <property type="entry name" value="ADENOSYLMETHIONINE-8-AMINO-7-OXONONANOATE AMINOTRANSFERASE"/>
    <property type="match status" value="1"/>
</dbReference>
<evidence type="ECO:0000256" key="5">
    <source>
        <dbReference type="ARBA" id="ARBA00022576"/>
    </source>
</evidence>